<reference evidence="1" key="1">
    <citation type="submission" date="2023-06" db="EMBL/GenBank/DDBJ databases">
        <authorList>
            <person name="Kurt Z."/>
        </authorList>
    </citation>
    <scope>NUCLEOTIDE SEQUENCE</scope>
</reference>
<protein>
    <submittedName>
        <fullName evidence="2">Hypothetical_protein</fullName>
    </submittedName>
</protein>
<evidence type="ECO:0000313" key="3">
    <source>
        <dbReference type="Proteomes" id="UP001642409"/>
    </source>
</evidence>
<dbReference type="AlphaFoldDB" id="A0AA86U6Y3"/>
<comment type="caution">
    <text evidence="1">The sequence shown here is derived from an EMBL/GenBank/DDBJ whole genome shotgun (WGS) entry which is preliminary data.</text>
</comment>
<evidence type="ECO:0000313" key="1">
    <source>
        <dbReference type="EMBL" id="CAI9932278.1"/>
    </source>
</evidence>
<dbReference type="EMBL" id="CAXDID020000312">
    <property type="protein sequence ID" value="CAL6075184.1"/>
    <property type="molecule type" value="Genomic_DNA"/>
</dbReference>
<organism evidence="1">
    <name type="scientific">Hexamita inflata</name>
    <dbReference type="NCBI Taxonomy" id="28002"/>
    <lineage>
        <taxon>Eukaryota</taxon>
        <taxon>Metamonada</taxon>
        <taxon>Diplomonadida</taxon>
        <taxon>Hexamitidae</taxon>
        <taxon>Hexamitinae</taxon>
        <taxon>Hexamita</taxon>
    </lineage>
</organism>
<sequence length="130" mass="15330">MNTVLATFIKNNNLQFIEAQNNIAVVNVFSQSAWYSVCWELWLNITNKAVNNKEYLQFIQSRDRTRKRRNWVNAFNAIVITPAIVGQSEYTSQWLRACLFKFAHTKSRTKSASFFLRNNRLENLLRFLFG</sequence>
<reference evidence="2 3" key="2">
    <citation type="submission" date="2024-07" db="EMBL/GenBank/DDBJ databases">
        <authorList>
            <person name="Akdeniz Z."/>
        </authorList>
    </citation>
    <scope>NUCLEOTIDE SEQUENCE [LARGE SCALE GENOMIC DNA]</scope>
</reference>
<gene>
    <name evidence="1" type="ORF">HINF_LOCUS19923</name>
    <name evidence="2" type="ORF">HINF_LOCUS57084</name>
</gene>
<dbReference type="EMBL" id="CATOUU010000512">
    <property type="protein sequence ID" value="CAI9932278.1"/>
    <property type="molecule type" value="Genomic_DNA"/>
</dbReference>
<evidence type="ECO:0000313" key="2">
    <source>
        <dbReference type="EMBL" id="CAL6075184.1"/>
    </source>
</evidence>
<proteinExistence type="predicted"/>
<accession>A0AA86U6Y3</accession>
<dbReference type="Proteomes" id="UP001642409">
    <property type="component" value="Unassembled WGS sequence"/>
</dbReference>
<keyword evidence="3" id="KW-1185">Reference proteome</keyword>
<name>A0AA86U6Y3_9EUKA</name>